<evidence type="ECO:0000256" key="1">
    <source>
        <dbReference type="ARBA" id="ARBA00001974"/>
    </source>
</evidence>
<dbReference type="GO" id="GO:0008720">
    <property type="term" value="F:D-lactate dehydrogenase (NAD+) activity"/>
    <property type="evidence" value="ECO:0007669"/>
    <property type="project" value="TreeGrafter"/>
</dbReference>
<dbReference type="Pfam" id="PF01565">
    <property type="entry name" value="FAD_binding_4"/>
    <property type="match status" value="1"/>
</dbReference>
<comment type="cofactor">
    <cofactor evidence="1">
        <name>FAD</name>
        <dbReference type="ChEBI" id="CHEBI:57692"/>
    </cofactor>
</comment>
<dbReference type="GO" id="GO:0004458">
    <property type="term" value="F:D-lactate dehydrogenase (cytochrome) activity"/>
    <property type="evidence" value="ECO:0007669"/>
    <property type="project" value="UniProtKB-EC"/>
</dbReference>
<feature type="domain" description="FAD-binding PCMH-type" evidence="8">
    <location>
        <begin position="37"/>
        <end position="214"/>
    </location>
</feature>
<dbReference type="Pfam" id="PF02913">
    <property type="entry name" value="FAD-oxidase_C"/>
    <property type="match status" value="1"/>
</dbReference>
<dbReference type="SUPFAM" id="SSF55103">
    <property type="entry name" value="FAD-linked oxidases, C-terminal domain"/>
    <property type="match status" value="1"/>
</dbReference>
<dbReference type="PROSITE" id="PS51387">
    <property type="entry name" value="FAD_PCMH"/>
    <property type="match status" value="1"/>
</dbReference>
<proteinExistence type="inferred from homology"/>
<dbReference type="Gene3D" id="3.30.465.10">
    <property type="match status" value="1"/>
</dbReference>
<evidence type="ECO:0000256" key="5">
    <source>
        <dbReference type="ARBA" id="ARBA00022946"/>
    </source>
</evidence>
<name>A0A212LBW8_9HYPH</name>
<dbReference type="Gene3D" id="1.10.45.10">
    <property type="entry name" value="Vanillyl-alcohol Oxidase, Chain A, domain 4"/>
    <property type="match status" value="1"/>
</dbReference>
<accession>A0A212LBW8</accession>
<dbReference type="FunFam" id="3.30.465.10:FF:000016">
    <property type="entry name" value="probable D-lactate dehydrogenase, mitochondrial"/>
    <property type="match status" value="1"/>
</dbReference>
<dbReference type="GO" id="GO:1903457">
    <property type="term" value="P:lactate catabolic process"/>
    <property type="evidence" value="ECO:0007669"/>
    <property type="project" value="TreeGrafter"/>
</dbReference>
<evidence type="ECO:0000256" key="4">
    <source>
        <dbReference type="ARBA" id="ARBA00022827"/>
    </source>
</evidence>
<dbReference type="AlphaFoldDB" id="A0A212LBW8"/>
<dbReference type="FunFam" id="3.30.70.2740:FF:000001">
    <property type="entry name" value="D-lactate dehydrogenase mitochondrial"/>
    <property type="match status" value="1"/>
</dbReference>
<reference evidence="9" key="1">
    <citation type="submission" date="2016-08" db="EMBL/GenBank/DDBJ databases">
        <authorList>
            <person name="Seilhamer J.J."/>
        </authorList>
    </citation>
    <scope>NUCLEOTIDE SEQUENCE</scope>
    <source>
        <strain evidence="9">86</strain>
    </source>
</reference>
<dbReference type="GO" id="GO:0071949">
    <property type="term" value="F:FAD binding"/>
    <property type="evidence" value="ECO:0007669"/>
    <property type="project" value="InterPro"/>
</dbReference>
<dbReference type="FunFam" id="1.10.45.10:FF:000001">
    <property type="entry name" value="D-lactate dehydrogenase mitochondrial"/>
    <property type="match status" value="1"/>
</dbReference>
<dbReference type="InterPro" id="IPR006094">
    <property type="entry name" value="Oxid_FAD_bind_N"/>
</dbReference>
<dbReference type="RefSeq" id="WP_288199883.1">
    <property type="nucleotide sequence ID" value="NZ_LT608334.1"/>
</dbReference>
<sequence>MHSLSTAFQTLANRFGNRFSRSPALRAQHGGGETHHAVAAPDAVLFAESTEEVAEAVKLCAAEGIPVIAFGAGTSLEGHLAATEGGLSLDLTHMRKVLRVSSADLDCTVEAGVTREELNAYLRDQGLFFPVDPGANATIGGMAATRASGTNAVRYGTMRDNVLSLTVVLANGEVIRTSSRARKSAAGYDLTRLIVGSEGTLGIITEVTLRLHGIPEATAAATCRFPDLVSAAEAAIAVIQYGVPIARVELMEKRLVDYTNAYSGLTLPAGDTLVFEFHGSEKGVAEQVETVRGIVADYGAAAFDWATTPEDRSRLWKARHDAFYAVLAARTGSRGWATDICVPISELAGSVALARDLVENAGATAAILGHVGDGNFHVMFAVDPDDAAELDRVRAINAELIHHAIAVGGTSTGEHGIGSGKIDYMREEFGDAALALMRAIKTAIDPKGILNPGKILPPA</sequence>
<dbReference type="InterPro" id="IPR016171">
    <property type="entry name" value="Vanillyl_alc_oxidase_C-sub2"/>
</dbReference>
<evidence type="ECO:0000256" key="3">
    <source>
        <dbReference type="ARBA" id="ARBA00022630"/>
    </source>
</evidence>
<dbReference type="Gene3D" id="3.30.70.2740">
    <property type="match status" value="1"/>
</dbReference>
<dbReference type="InterPro" id="IPR016164">
    <property type="entry name" value="FAD-linked_Oxase-like_C"/>
</dbReference>
<protein>
    <recommendedName>
        <fullName evidence="7">D-lactate dehydrogenase (cytochrome)</fullName>
        <ecNumber evidence="7">1.1.2.4</ecNumber>
    </recommendedName>
</protein>
<dbReference type="EC" id="1.1.2.4" evidence="7"/>
<keyword evidence="3" id="KW-0285">Flavoprotein</keyword>
<dbReference type="InterPro" id="IPR004113">
    <property type="entry name" value="FAD-bd_oxidored_4_C"/>
</dbReference>
<evidence type="ECO:0000256" key="7">
    <source>
        <dbReference type="ARBA" id="ARBA00038897"/>
    </source>
</evidence>
<organism evidence="9">
    <name type="scientific">uncultured Pleomorphomonas sp</name>
    <dbReference type="NCBI Taxonomy" id="442121"/>
    <lineage>
        <taxon>Bacteria</taxon>
        <taxon>Pseudomonadati</taxon>
        <taxon>Pseudomonadota</taxon>
        <taxon>Alphaproteobacteria</taxon>
        <taxon>Hyphomicrobiales</taxon>
        <taxon>Pleomorphomonadaceae</taxon>
        <taxon>Pleomorphomonas</taxon>
        <taxon>environmental samples</taxon>
    </lineage>
</organism>
<comment type="similarity">
    <text evidence="2">Belongs to the FAD-binding oxidoreductase/transferase type 4 family.</text>
</comment>
<dbReference type="InterPro" id="IPR036318">
    <property type="entry name" value="FAD-bd_PCMH-like_sf"/>
</dbReference>
<keyword evidence="6" id="KW-0560">Oxidoreductase</keyword>
<gene>
    <name evidence="9" type="ORF">KL86PLE_130429</name>
</gene>
<dbReference type="InterPro" id="IPR016169">
    <property type="entry name" value="FAD-bd_PCMH_sub2"/>
</dbReference>
<evidence type="ECO:0000313" key="9">
    <source>
        <dbReference type="EMBL" id="SCM74988.1"/>
    </source>
</evidence>
<evidence type="ECO:0000256" key="2">
    <source>
        <dbReference type="ARBA" id="ARBA00008000"/>
    </source>
</evidence>
<dbReference type="PANTHER" id="PTHR11748">
    <property type="entry name" value="D-LACTATE DEHYDROGENASE"/>
    <property type="match status" value="1"/>
</dbReference>
<dbReference type="EMBL" id="FMJD01000005">
    <property type="protein sequence ID" value="SCM74988.1"/>
    <property type="molecule type" value="Genomic_DNA"/>
</dbReference>
<keyword evidence="5" id="KW-0809">Transit peptide</keyword>
<dbReference type="SUPFAM" id="SSF56176">
    <property type="entry name" value="FAD-binding/transporter-associated domain-like"/>
    <property type="match status" value="1"/>
</dbReference>
<evidence type="ECO:0000259" key="8">
    <source>
        <dbReference type="PROSITE" id="PS51387"/>
    </source>
</evidence>
<evidence type="ECO:0000256" key="6">
    <source>
        <dbReference type="ARBA" id="ARBA00023002"/>
    </source>
</evidence>
<dbReference type="InterPro" id="IPR016166">
    <property type="entry name" value="FAD-bd_PCMH"/>
</dbReference>
<keyword evidence="4" id="KW-0274">FAD</keyword>
<dbReference type="PANTHER" id="PTHR11748:SF111">
    <property type="entry name" value="D-LACTATE DEHYDROGENASE, MITOCHONDRIAL-RELATED"/>
    <property type="match status" value="1"/>
</dbReference>